<accession>A0A182V1J1</accession>
<reference evidence="3" key="1">
    <citation type="submission" date="2020-05" db="UniProtKB">
        <authorList>
            <consortium name="EnsemblMetazoa"/>
        </authorList>
    </citation>
    <scope>IDENTIFICATION</scope>
    <source>
        <strain evidence="3">MAF</strain>
    </source>
</reference>
<keyword evidence="2" id="KW-0472">Membrane</keyword>
<feature type="compositionally biased region" description="Low complexity" evidence="1">
    <location>
        <begin position="52"/>
        <end position="66"/>
    </location>
</feature>
<protein>
    <submittedName>
        <fullName evidence="3">Uncharacterized protein</fullName>
    </submittedName>
</protein>
<feature type="transmembrane region" description="Helical" evidence="2">
    <location>
        <begin position="81"/>
        <end position="106"/>
    </location>
</feature>
<evidence type="ECO:0000313" key="4">
    <source>
        <dbReference type="Proteomes" id="UP000075903"/>
    </source>
</evidence>
<keyword evidence="4" id="KW-1185">Reference proteome</keyword>
<dbReference type="EnsemblMetazoa" id="AMEM007314-RA">
    <property type="protein sequence ID" value="AMEM007314-PA"/>
    <property type="gene ID" value="AMEM007314"/>
</dbReference>
<sequence length="121" mass="12914">MRQWSENEQRPRTQNAIGCGSDRNGTPDPADFRYRSTNSRRLRYGAAGGPSAGASSRCGGSSMAASGATTGVLTDYRWACWYAVVMMVVVKVVKVLLVVTVLTVVMEDGLITAGGRHLADS</sequence>
<dbReference type="AlphaFoldDB" id="A0A182V1J1"/>
<keyword evidence="2" id="KW-1133">Transmembrane helix</keyword>
<organism evidence="3 4">
    <name type="scientific">Anopheles merus</name>
    <name type="common">Mosquito</name>
    <dbReference type="NCBI Taxonomy" id="30066"/>
    <lineage>
        <taxon>Eukaryota</taxon>
        <taxon>Metazoa</taxon>
        <taxon>Ecdysozoa</taxon>
        <taxon>Arthropoda</taxon>
        <taxon>Hexapoda</taxon>
        <taxon>Insecta</taxon>
        <taxon>Pterygota</taxon>
        <taxon>Neoptera</taxon>
        <taxon>Endopterygota</taxon>
        <taxon>Diptera</taxon>
        <taxon>Nematocera</taxon>
        <taxon>Culicoidea</taxon>
        <taxon>Culicidae</taxon>
        <taxon>Anophelinae</taxon>
        <taxon>Anopheles</taxon>
    </lineage>
</organism>
<keyword evidence="2" id="KW-0812">Transmembrane</keyword>
<dbReference type="Proteomes" id="UP000075903">
    <property type="component" value="Unassembled WGS sequence"/>
</dbReference>
<name>A0A182V1J1_ANOME</name>
<proteinExistence type="predicted"/>
<feature type="compositionally biased region" description="Basic and acidic residues" evidence="1">
    <location>
        <begin position="1"/>
        <end position="11"/>
    </location>
</feature>
<evidence type="ECO:0000313" key="3">
    <source>
        <dbReference type="EnsemblMetazoa" id="AMEM007314-PA"/>
    </source>
</evidence>
<dbReference type="VEuPathDB" id="VectorBase:AMEM007314"/>
<evidence type="ECO:0000256" key="1">
    <source>
        <dbReference type="SAM" id="MobiDB-lite"/>
    </source>
</evidence>
<evidence type="ECO:0000256" key="2">
    <source>
        <dbReference type="SAM" id="Phobius"/>
    </source>
</evidence>
<feature type="region of interest" description="Disordered" evidence="1">
    <location>
        <begin position="1"/>
        <end position="66"/>
    </location>
</feature>